<protein>
    <submittedName>
        <fullName evidence="2">Uncharacterized protein</fullName>
    </submittedName>
</protein>
<dbReference type="Proteomes" id="UP000701801">
    <property type="component" value="Unassembled WGS sequence"/>
</dbReference>
<name>A0A9N9LK85_9HELO</name>
<gene>
    <name evidence="2" type="ORF">HYALB_00010452</name>
</gene>
<keyword evidence="3" id="KW-1185">Reference proteome</keyword>
<dbReference type="AlphaFoldDB" id="A0A9N9LK85"/>
<evidence type="ECO:0000256" key="1">
    <source>
        <dbReference type="SAM" id="Coils"/>
    </source>
</evidence>
<evidence type="ECO:0000313" key="2">
    <source>
        <dbReference type="EMBL" id="CAG8973869.1"/>
    </source>
</evidence>
<reference evidence="2" key="1">
    <citation type="submission" date="2021-07" db="EMBL/GenBank/DDBJ databases">
        <authorList>
            <person name="Durling M."/>
        </authorList>
    </citation>
    <scope>NUCLEOTIDE SEQUENCE</scope>
</reference>
<proteinExistence type="predicted"/>
<keyword evidence="1" id="KW-0175">Coiled coil</keyword>
<comment type="caution">
    <text evidence="2">The sequence shown here is derived from an EMBL/GenBank/DDBJ whole genome shotgun (WGS) entry which is preliminary data.</text>
</comment>
<feature type="coiled-coil region" evidence="1">
    <location>
        <begin position="90"/>
        <end position="117"/>
    </location>
</feature>
<accession>A0A9N9LK85</accession>
<dbReference type="OrthoDB" id="10391136at2759"/>
<organism evidence="2 3">
    <name type="scientific">Hymenoscyphus albidus</name>
    <dbReference type="NCBI Taxonomy" id="595503"/>
    <lineage>
        <taxon>Eukaryota</taxon>
        <taxon>Fungi</taxon>
        <taxon>Dikarya</taxon>
        <taxon>Ascomycota</taxon>
        <taxon>Pezizomycotina</taxon>
        <taxon>Leotiomycetes</taxon>
        <taxon>Helotiales</taxon>
        <taxon>Helotiaceae</taxon>
        <taxon>Hymenoscyphus</taxon>
    </lineage>
</organism>
<dbReference type="EMBL" id="CAJVRM010000082">
    <property type="protein sequence ID" value="CAG8973869.1"/>
    <property type="molecule type" value="Genomic_DNA"/>
</dbReference>
<sequence>MATYDTKLIKASRFLQEVIDKKYPNASIITNLERKIIGTVLACKPQTEKEPPVFLTSIAKINAERTNVQNGMAEAYKRLKVGHEADETKNRKQQDTILEKNKKIQEQEGKIKELESKPCEECVNTRASGLSAARNVIRRQQEVIEFLHETNRGLEGDLAKLEKSLLKHCSS</sequence>
<evidence type="ECO:0000313" key="3">
    <source>
        <dbReference type="Proteomes" id="UP000701801"/>
    </source>
</evidence>